<dbReference type="EMBL" id="BK032823">
    <property type="protein sequence ID" value="DAF62242.1"/>
    <property type="molecule type" value="Genomic_DNA"/>
</dbReference>
<dbReference type="Pfam" id="PF03989">
    <property type="entry name" value="DNA_gyraseA_C"/>
    <property type="match status" value="3"/>
</dbReference>
<dbReference type="InterPro" id="IPR013758">
    <property type="entry name" value="Topo_IIA_A/C_ab"/>
</dbReference>
<proteinExistence type="inferred from homology"/>
<evidence type="ECO:0000313" key="7">
    <source>
        <dbReference type="EMBL" id="DAF62242.1"/>
    </source>
</evidence>
<sequence>MAERVIDVNIAEQSRQDLQDYAIYVARNRAIPEMVDGLKPVIRRILWCAANDFRGQGFIKTSNIMGQVIRKYNPHGDASVQMAIRNMINDFSTKYPTMEGSGSWGSKANPNPAAPRYTECKISKFAVDVFARDIYEDKNSTDWVENYDKRAEEPLYLPARVPALLVLGQVGIAVGIKSSIPSHNLGEVIDTTIALMKDPKHKFCLIPDECMSCELLDTDWKKINETGNGTYVAQGIIETGEYQGHPALFIKSLPDFTYFDSVKDSIIKLVESGKMPYIQDHVSRTKTVMIKGERITNFDEVITLKKGTDPNFVKEYLYANTAIRQTRQVRLIVIKDNKLCTMNYRDYLLDFINFRRMTVTRRLNSLLQKYKTSIHERRFLLYVLSKKKELDAIIDTIRKQKTTDNQVLIDFMANKLKITNLQAKYLLETGLNKLTEGYRLKYEAELKELEANVAKIMDILLHKDKIDGLIIQEMLEIKNKYNTKRMCRIISKSEASGIAPGTFKLVFTKNNFIKKIGENEEVGSLNRDEVNFVIKVENDEDVMVFSSLGKVFKMPVHKIPIAAKGSNGVDIRVLNKYATSNIACAVSESTVKKLVDSKYHNYLFVVSRRGFIKKIDISDILTAPPSGIIYSKLDEGDYVQDILFGPDKMDLLIYSGTKVLRINSKEVPYLKRSTKGNRASTATSLIDGMNFVLPKATSLIVVTKDGYVNKLSLDIIARSNRGKAGTKVIKLKKDDSILNIWPCTEEDVLVSYQGRKNETVQVSSIKEGSTISSGERLLKSPTRVVLTHA</sequence>
<dbReference type="InterPro" id="IPR013760">
    <property type="entry name" value="Topo_IIA-like_dom_sf"/>
</dbReference>
<reference evidence="7" key="1">
    <citation type="journal article" date="2021" name="Proc. Natl. Acad. Sci. U.S.A.">
        <title>A Catalog of Tens of Thousands of Viruses from Human Metagenomes Reveals Hidden Associations with Chronic Diseases.</title>
        <authorList>
            <person name="Tisza M.J."/>
            <person name="Buck C.B."/>
        </authorList>
    </citation>
    <scope>NUCLEOTIDE SEQUENCE</scope>
    <source>
        <strain evidence="7">CtIty1</strain>
    </source>
</reference>
<evidence type="ECO:0000256" key="1">
    <source>
        <dbReference type="ARBA" id="ARBA00008263"/>
    </source>
</evidence>
<dbReference type="EC" id="5.6.2.2" evidence="2"/>
<dbReference type="SUPFAM" id="SSF56719">
    <property type="entry name" value="Type II DNA topoisomerase"/>
    <property type="match status" value="1"/>
</dbReference>
<dbReference type="PANTHER" id="PTHR43493:SF5">
    <property type="entry name" value="DNA GYRASE SUBUNIT A, CHLOROPLASTIC_MITOCHONDRIAL"/>
    <property type="match status" value="1"/>
</dbReference>
<dbReference type="GO" id="GO:0003677">
    <property type="term" value="F:DNA binding"/>
    <property type="evidence" value="ECO:0007669"/>
    <property type="project" value="UniProtKB-KW"/>
</dbReference>
<dbReference type="SUPFAM" id="SSF101904">
    <property type="entry name" value="GyrA/ParC C-terminal domain-like"/>
    <property type="match status" value="1"/>
</dbReference>
<dbReference type="GO" id="GO:0005524">
    <property type="term" value="F:ATP binding"/>
    <property type="evidence" value="ECO:0007669"/>
    <property type="project" value="InterPro"/>
</dbReference>
<evidence type="ECO:0000259" key="6">
    <source>
        <dbReference type="SMART" id="SM00434"/>
    </source>
</evidence>
<evidence type="ECO:0000256" key="5">
    <source>
        <dbReference type="ARBA" id="ARBA00023235"/>
    </source>
</evidence>
<dbReference type="Gene3D" id="2.120.10.90">
    <property type="entry name" value="DNA gyrase/topoisomerase IV, subunit A, C-terminal"/>
    <property type="match status" value="1"/>
</dbReference>
<dbReference type="GO" id="GO:0009330">
    <property type="term" value="C:DNA topoisomerase type II (double strand cut, ATP-hydrolyzing) complex"/>
    <property type="evidence" value="ECO:0007669"/>
    <property type="project" value="TreeGrafter"/>
</dbReference>
<feature type="domain" description="Topo IIA-type catalytic" evidence="6">
    <location>
        <begin position="8"/>
        <end position="467"/>
    </location>
</feature>
<dbReference type="SMART" id="SM00434">
    <property type="entry name" value="TOP4c"/>
    <property type="match status" value="1"/>
</dbReference>
<keyword evidence="4" id="KW-0238">DNA-binding</keyword>
<dbReference type="Gene3D" id="1.10.268.10">
    <property type="entry name" value="Topoisomerase, domain 3"/>
    <property type="match status" value="1"/>
</dbReference>
<evidence type="ECO:0000256" key="2">
    <source>
        <dbReference type="ARBA" id="ARBA00012895"/>
    </source>
</evidence>
<dbReference type="Pfam" id="PF00521">
    <property type="entry name" value="DNA_topoisoIV"/>
    <property type="match status" value="1"/>
</dbReference>
<dbReference type="Gene3D" id="3.90.199.10">
    <property type="entry name" value="Topoisomerase II, domain 5"/>
    <property type="match status" value="1"/>
</dbReference>
<dbReference type="InterPro" id="IPR013757">
    <property type="entry name" value="Topo_IIA_A_a_sf"/>
</dbReference>
<dbReference type="InterPro" id="IPR050220">
    <property type="entry name" value="Type_II_DNA_Topoisomerases"/>
</dbReference>
<comment type="similarity">
    <text evidence="1">Belongs to the type II topoisomerase GyrA/ParC subunit family.</text>
</comment>
<evidence type="ECO:0000256" key="4">
    <source>
        <dbReference type="ARBA" id="ARBA00023125"/>
    </source>
</evidence>
<organism evidence="7">
    <name type="scientific">Myoviridae sp. ctIty1</name>
    <dbReference type="NCBI Taxonomy" id="2827673"/>
    <lineage>
        <taxon>Viruses</taxon>
        <taxon>Duplodnaviria</taxon>
        <taxon>Heunggongvirae</taxon>
        <taxon>Uroviricota</taxon>
        <taxon>Caudoviricetes</taxon>
    </lineage>
</organism>
<dbReference type="GO" id="GO:0003918">
    <property type="term" value="F:DNA topoisomerase type II (double strand cut, ATP-hydrolyzing) activity"/>
    <property type="evidence" value="ECO:0007669"/>
    <property type="project" value="UniProtKB-EC"/>
</dbReference>
<dbReference type="InterPro" id="IPR006691">
    <property type="entry name" value="GyrA/parC_rep"/>
</dbReference>
<dbReference type="InterPro" id="IPR002205">
    <property type="entry name" value="Topo_IIA_dom_A"/>
</dbReference>
<dbReference type="GO" id="GO:0006265">
    <property type="term" value="P:DNA topological change"/>
    <property type="evidence" value="ECO:0007669"/>
    <property type="project" value="InterPro"/>
</dbReference>
<keyword evidence="5" id="KW-0413">Isomerase</keyword>
<name>A0A8S5THK0_9CAUD</name>
<dbReference type="PANTHER" id="PTHR43493">
    <property type="entry name" value="DNA GYRASE/TOPOISOMERASE SUBUNIT A"/>
    <property type="match status" value="1"/>
</dbReference>
<evidence type="ECO:0000256" key="3">
    <source>
        <dbReference type="ARBA" id="ARBA00023029"/>
    </source>
</evidence>
<keyword evidence="3" id="KW-0799">Topoisomerase</keyword>
<dbReference type="InterPro" id="IPR035516">
    <property type="entry name" value="Gyrase/topoIV_suA_C"/>
</dbReference>
<protein>
    <recommendedName>
        <fullName evidence="2">DNA topoisomerase (ATP-hydrolyzing)</fullName>
        <ecNumber evidence="2">5.6.2.2</ecNumber>
    </recommendedName>
</protein>
<dbReference type="Gene3D" id="3.30.1360.40">
    <property type="match status" value="1"/>
</dbReference>
<accession>A0A8S5THK0</accession>